<feature type="transmembrane region" description="Helical" evidence="6">
    <location>
        <begin position="70"/>
        <end position="89"/>
    </location>
</feature>
<evidence type="ECO:0000256" key="3">
    <source>
        <dbReference type="ARBA" id="ARBA00022692"/>
    </source>
</evidence>
<dbReference type="GO" id="GO:0015171">
    <property type="term" value="F:amino acid transmembrane transporter activity"/>
    <property type="evidence" value="ECO:0007669"/>
    <property type="project" value="TreeGrafter"/>
</dbReference>
<dbReference type="OrthoDB" id="14103at2"/>
<gene>
    <name evidence="7" type="ordered locus">DMR_10990</name>
</gene>
<dbReference type="PANTHER" id="PTHR30086">
    <property type="entry name" value="ARGININE EXPORTER PROTEIN ARGO"/>
    <property type="match status" value="1"/>
</dbReference>
<feature type="transmembrane region" description="Helical" evidence="6">
    <location>
        <begin position="179"/>
        <end position="198"/>
    </location>
</feature>
<dbReference type="InterPro" id="IPR001123">
    <property type="entry name" value="LeuE-type"/>
</dbReference>
<dbReference type="PANTHER" id="PTHR30086:SF20">
    <property type="entry name" value="ARGININE EXPORTER PROTEIN ARGO-RELATED"/>
    <property type="match status" value="1"/>
</dbReference>
<reference evidence="7 8" key="1">
    <citation type="journal article" date="2009" name="Genome Res.">
        <title>Whole genome sequence of Desulfovibrio magneticus strain RS-1 revealed common gene clusters in magnetotactic bacteria.</title>
        <authorList>
            <person name="Nakazawa H."/>
            <person name="Arakaki A."/>
            <person name="Narita-Yamada S."/>
            <person name="Yashiro I."/>
            <person name="Jinno K."/>
            <person name="Aoki N."/>
            <person name="Tsuruyama A."/>
            <person name="Okamura Y."/>
            <person name="Tanikawa S."/>
            <person name="Fujita N."/>
            <person name="Takeyama H."/>
            <person name="Matsunaga T."/>
        </authorList>
    </citation>
    <scope>NUCLEOTIDE SEQUENCE [LARGE SCALE GENOMIC DNA]</scope>
    <source>
        <strain evidence="8">ATCC 700980 / DSM 13731 / RS-1</strain>
    </source>
</reference>
<dbReference type="eggNOG" id="COG1280">
    <property type="taxonomic scope" value="Bacteria"/>
</dbReference>
<accession>C4XLJ6</accession>
<dbReference type="AlphaFoldDB" id="C4XLJ6"/>
<dbReference type="RefSeq" id="WP_015859818.1">
    <property type="nucleotide sequence ID" value="NC_012796.1"/>
</dbReference>
<keyword evidence="5 6" id="KW-0472">Membrane</keyword>
<dbReference type="GO" id="GO:0005886">
    <property type="term" value="C:plasma membrane"/>
    <property type="evidence" value="ECO:0007669"/>
    <property type="project" value="UniProtKB-SubCell"/>
</dbReference>
<evidence type="ECO:0000256" key="1">
    <source>
        <dbReference type="ARBA" id="ARBA00004651"/>
    </source>
</evidence>
<keyword evidence="3 6" id="KW-0812">Transmembrane</keyword>
<dbReference type="Proteomes" id="UP000009071">
    <property type="component" value="Chromosome"/>
</dbReference>
<feature type="transmembrane region" description="Helical" evidence="6">
    <location>
        <begin position="41"/>
        <end position="63"/>
    </location>
</feature>
<evidence type="ECO:0000256" key="2">
    <source>
        <dbReference type="ARBA" id="ARBA00022475"/>
    </source>
</evidence>
<evidence type="ECO:0000256" key="4">
    <source>
        <dbReference type="ARBA" id="ARBA00022989"/>
    </source>
</evidence>
<dbReference type="STRING" id="573370.DMR_10990"/>
<name>C4XLJ6_SOLM1</name>
<evidence type="ECO:0000256" key="6">
    <source>
        <dbReference type="SAM" id="Phobius"/>
    </source>
</evidence>
<protein>
    <submittedName>
        <fullName evidence="7">Hypothetical membrane protein</fullName>
    </submittedName>
</protein>
<dbReference type="EMBL" id="AP010904">
    <property type="protein sequence ID" value="BAH74590.1"/>
    <property type="molecule type" value="Genomic_DNA"/>
</dbReference>
<organism evidence="7 8">
    <name type="scientific">Solidesulfovibrio magneticus (strain ATCC 700980 / DSM 13731 / RS-1)</name>
    <name type="common">Desulfovibrio magneticus</name>
    <dbReference type="NCBI Taxonomy" id="573370"/>
    <lineage>
        <taxon>Bacteria</taxon>
        <taxon>Pseudomonadati</taxon>
        <taxon>Thermodesulfobacteriota</taxon>
        <taxon>Desulfovibrionia</taxon>
        <taxon>Desulfovibrionales</taxon>
        <taxon>Desulfovibrionaceae</taxon>
        <taxon>Solidesulfovibrio</taxon>
    </lineage>
</organism>
<keyword evidence="8" id="KW-1185">Reference proteome</keyword>
<proteinExistence type="predicted"/>
<dbReference type="HOGENOM" id="CLU_104651_1_0_7"/>
<evidence type="ECO:0000313" key="7">
    <source>
        <dbReference type="EMBL" id="BAH74590.1"/>
    </source>
</evidence>
<feature type="transmembrane region" description="Helical" evidence="6">
    <location>
        <begin position="146"/>
        <end position="167"/>
    </location>
</feature>
<sequence>MADIASAALAGAAMGLSAGFAPGPLLSLVLSQTLAHGPREGVKVALAPILTDTPIILATWLLLSRLTGTPAVLGLVALAGAALLCRYAYDCFQAPPPDAGDPAKAPRSVLRGVAANFSNPHPYLFWATVGVPYLLETARSGPAGPIAYLTAFYVCIVGAKAAAAGLAGRFRRFLSSRGYRLLMAGLGASLLYFAWGFAGQGLSLLGLAG</sequence>
<keyword evidence="4 6" id="KW-1133">Transmembrane helix</keyword>
<dbReference type="KEGG" id="dma:DMR_10990"/>
<keyword evidence="2" id="KW-1003">Cell membrane</keyword>
<dbReference type="Pfam" id="PF01810">
    <property type="entry name" value="LysE"/>
    <property type="match status" value="1"/>
</dbReference>
<evidence type="ECO:0000256" key="5">
    <source>
        <dbReference type="ARBA" id="ARBA00023136"/>
    </source>
</evidence>
<evidence type="ECO:0000313" key="8">
    <source>
        <dbReference type="Proteomes" id="UP000009071"/>
    </source>
</evidence>
<comment type="subcellular location">
    <subcellularLocation>
        <location evidence="1">Cell membrane</location>
        <topology evidence="1">Multi-pass membrane protein</topology>
    </subcellularLocation>
</comment>